<gene>
    <name evidence="1" type="ORF">JM946_17370</name>
</gene>
<name>A0ABS1WZX9_9GAMM</name>
<reference evidence="1 2" key="1">
    <citation type="journal article" date="2021" name="Int. J. Syst. Evol. Microbiol.">
        <title>Steroidobacter gossypii sp. nov., isolated from soil of cotton cropping field.</title>
        <authorList>
            <person name="Huang R."/>
            <person name="Yang S."/>
            <person name="Zhen C."/>
            <person name="Liu W."/>
        </authorList>
    </citation>
    <scope>NUCLEOTIDE SEQUENCE [LARGE SCALE GENOMIC DNA]</scope>
    <source>
        <strain evidence="1 2">S1-65</strain>
    </source>
</reference>
<keyword evidence="2" id="KW-1185">Reference proteome</keyword>
<proteinExistence type="predicted"/>
<accession>A0ABS1WZX9</accession>
<comment type="caution">
    <text evidence="1">The sequence shown here is derived from an EMBL/GenBank/DDBJ whole genome shotgun (WGS) entry which is preliminary data.</text>
</comment>
<sequence length="195" mass="21583">MSFGATWLSQFYATLTEDRATSEDLREAALALNLGCWTTALTGVVVHSFKALGYEVASKGTRCQSLPVCREEYLGQDVMVFPRTPAGWRFPAAVCELENAASADLVQYAFWKVLCVRASLRMVFCYRPEPAEGTALVSQLARTVVGAMPLSERASLSGETLVIVGSRDESSTFPYGFFQPWKLSHNTGRFERFAR</sequence>
<dbReference type="EMBL" id="JAEVLS010000003">
    <property type="protein sequence ID" value="MBM0106502.1"/>
    <property type="molecule type" value="Genomic_DNA"/>
</dbReference>
<dbReference type="RefSeq" id="WP_203168600.1">
    <property type="nucleotide sequence ID" value="NZ_JAEVLS010000003.1"/>
</dbReference>
<evidence type="ECO:0000313" key="2">
    <source>
        <dbReference type="Proteomes" id="UP000661077"/>
    </source>
</evidence>
<dbReference type="Proteomes" id="UP000661077">
    <property type="component" value="Unassembled WGS sequence"/>
</dbReference>
<protein>
    <submittedName>
        <fullName evidence="1">Uncharacterized protein</fullName>
    </submittedName>
</protein>
<organism evidence="1 2">
    <name type="scientific">Steroidobacter gossypii</name>
    <dbReference type="NCBI Taxonomy" id="2805490"/>
    <lineage>
        <taxon>Bacteria</taxon>
        <taxon>Pseudomonadati</taxon>
        <taxon>Pseudomonadota</taxon>
        <taxon>Gammaproteobacteria</taxon>
        <taxon>Steroidobacterales</taxon>
        <taxon>Steroidobacteraceae</taxon>
        <taxon>Steroidobacter</taxon>
    </lineage>
</organism>
<evidence type="ECO:0000313" key="1">
    <source>
        <dbReference type="EMBL" id="MBM0106502.1"/>
    </source>
</evidence>